<reference evidence="1 2" key="2">
    <citation type="submission" date="2020-06" db="EMBL/GenBank/DDBJ databases">
        <title>Antribacter stalactiti gen. nov., sp. nov., a new member of the family Nacardiaceae isolated from a cave.</title>
        <authorList>
            <person name="Kim I.S."/>
        </authorList>
    </citation>
    <scope>NUCLEOTIDE SEQUENCE [LARGE SCALE GENOMIC DNA]</scope>
    <source>
        <strain evidence="1 2">YC2-7</strain>
    </source>
</reference>
<gene>
    <name evidence="1" type="ORF">FGL95_31695</name>
</gene>
<dbReference type="PANTHER" id="PTHR30302">
    <property type="entry name" value="HYDROGENASE 1 MATURATION PROTEASE"/>
    <property type="match status" value="1"/>
</dbReference>
<evidence type="ECO:0000313" key="2">
    <source>
        <dbReference type="Proteomes" id="UP000535543"/>
    </source>
</evidence>
<dbReference type="GO" id="GO:0004175">
    <property type="term" value="F:endopeptidase activity"/>
    <property type="evidence" value="ECO:0007669"/>
    <property type="project" value="TreeGrafter"/>
</dbReference>
<keyword evidence="1" id="KW-0378">Hydrolase</keyword>
<dbReference type="CDD" id="cd06066">
    <property type="entry name" value="H2MP_NAD-link-bidir"/>
    <property type="match status" value="1"/>
</dbReference>
<dbReference type="GO" id="GO:0008047">
    <property type="term" value="F:enzyme activator activity"/>
    <property type="evidence" value="ECO:0007669"/>
    <property type="project" value="InterPro"/>
</dbReference>
<dbReference type="RefSeq" id="WP_169594995.1">
    <property type="nucleotide sequence ID" value="NZ_VCQU01000020.1"/>
</dbReference>
<protein>
    <submittedName>
        <fullName evidence="1">Hydrogenase maturation protease</fullName>
    </submittedName>
</protein>
<dbReference type="AlphaFoldDB" id="A0A848KTU9"/>
<comment type="caution">
    <text evidence="1">The sequence shown here is derived from an EMBL/GenBank/DDBJ whole genome shotgun (WGS) entry which is preliminary data.</text>
</comment>
<dbReference type="InterPro" id="IPR000671">
    <property type="entry name" value="Peptidase_A31"/>
</dbReference>
<keyword evidence="2" id="KW-1185">Reference proteome</keyword>
<name>A0A848KTU9_9NOCA</name>
<dbReference type="GO" id="GO:0016485">
    <property type="term" value="P:protein processing"/>
    <property type="evidence" value="ECO:0007669"/>
    <property type="project" value="TreeGrafter"/>
</dbReference>
<keyword evidence="1" id="KW-0645">Protease</keyword>
<dbReference type="EMBL" id="VCQU01000020">
    <property type="protein sequence ID" value="NMN99590.1"/>
    <property type="molecule type" value="Genomic_DNA"/>
</dbReference>
<evidence type="ECO:0000313" key="1">
    <source>
        <dbReference type="EMBL" id="NMN99590.1"/>
    </source>
</evidence>
<reference evidence="1 2" key="1">
    <citation type="submission" date="2019-05" db="EMBL/GenBank/DDBJ databases">
        <authorList>
            <person name="Lee S.D."/>
        </authorList>
    </citation>
    <scope>NUCLEOTIDE SEQUENCE [LARGE SCALE GENOMIC DNA]</scope>
    <source>
        <strain evidence="1 2">YC2-7</strain>
    </source>
</reference>
<organism evidence="1 2">
    <name type="scientific">Antrihabitans stalactiti</name>
    <dbReference type="NCBI Taxonomy" id="2584121"/>
    <lineage>
        <taxon>Bacteria</taxon>
        <taxon>Bacillati</taxon>
        <taxon>Actinomycetota</taxon>
        <taxon>Actinomycetes</taxon>
        <taxon>Mycobacteriales</taxon>
        <taxon>Nocardiaceae</taxon>
        <taxon>Antrihabitans</taxon>
    </lineage>
</organism>
<dbReference type="Gene3D" id="3.40.50.1450">
    <property type="entry name" value="HybD-like"/>
    <property type="match status" value="1"/>
</dbReference>
<accession>A0A848KTU9</accession>
<dbReference type="SUPFAM" id="SSF53163">
    <property type="entry name" value="HybD-like"/>
    <property type="match status" value="1"/>
</dbReference>
<proteinExistence type="predicted"/>
<dbReference type="PANTHER" id="PTHR30302:SF5">
    <property type="entry name" value="SLR1876 PROTEIN"/>
    <property type="match status" value="1"/>
</dbReference>
<dbReference type="NCBIfam" id="TIGR00072">
    <property type="entry name" value="hydrog_prot"/>
    <property type="match status" value="1"/>
</dbReference>
<dbReference type="Proteomes" id="UP000535543">
    <property type="component" value="Unassembled WGS sequence"/>
</dbReference>
<dbReference type="InterPro" id="IPR023430">
    <property type="entry name" value="Pept_HybD-like_dom_sf"/>
</dbReference>
<sequence length="163" mass="18228">MNAFGDGPTVDLRDFDSQACLIYGIGNVGRQDDGLGWAFVDQLENSGLCPNAETYRNYQLQLEDADLLSRMQRVLFVDATKDKNVTSFEIHQPAPLLDYTFTSHALSIPAVLATCQQCFDHLPDVFVLAIRGYEFELQEGLTPRARRNLSEATARICGTTSYR</sequence>